<dbReference type="InterPro" id="IPR029045">
    <property type="entry name" value="ClpP/crotonase-like_dom_sf"/>
</dbReference>
<dbReference type="InterPro" id="IPR011763">
    <property type="entry name" value="COA_CT_C"/>
</dbReference>
<dbReference type="SUPFAM" id="SSF52096">
    <property type="entry name" value="ClpP/crotonase"/>
    <property type="match status" value="2"/>
</dbReference>
<evidence type="ECO:0000256" key="6">
    <source>
        <dbReference type="ARBA" id="ARBA00023098"/>
    </source>
</evidence>
<dbReference type="PROSITE" id="PS50968">
    <property type="entry name" value="BIOTINYL_LIPOYL"/>
    <property type="match status" value="1"/>
</dbReference>
<keyword evidence="3" id="KW-0547">Nucleotide-binding</keyword>
<dbReference type="Gene3D" id="3.20.20.70">
    <property type="entry name" value="Aldolase class I"/>
    <property type="match status" value="1"/>
</dbReference>
<comment type="catalytic activity">
    <reaction evidence="9">
        <text>N(6)-carboxybiotinyl-L-lysyl-[protein] + acetyl-CoA = N(6)-biotinyl-L-lysyl-[protein] + malonyl-CoA</text>
        <dbReference type="Rhea" id="RHEA:54728"/>
        <dbReference type="Rhea" id="RHEA-COMP:10505"/>
        <dbReference type="Rhea" id="RHEA-COMP:10506"/>
        <dbReference type="ChEBI" id="CHEBI:57288"/>
        <dbReference type="ChEBI" id="CHEBI:57384"/>
        <dbReference type="ChEBI" id="CHEBI:83144"/>
        <dbReference type="ChEBI" id="CHEBI:83145"/>
        <dbReference type="EC" id="2.1.3.15"/>
    </reaction>
</comment>
<dbReference type="SUPFAM" id="SSF51569">
    <property type="entry name" value="Aldolase"/>
    <property type="match status" value="1"/>
</dbReference>
<evidence type="ECO:0000256" key="8">
    <source>
        <dbReference type="ARBA" id="ARBA00023267"/>
    </source>
</evidence>
<protein>
    <recommendedName>
        <fullName evidence="1">acetyl-CoA carboxytransferase</fullName>
        <ecNumber evidence="1">2.1.3.15</ecNumber>
    </recommendedName>
</protein>
<dbReference type="PROSITE" id="PS00188">
    <property type="entry name" value="BIOTIN"/>
    <property type="match status" value="1"/>
</dbReference>
<keyword evidence="4" id="KW-0276">Fatty acid metabolism</keyword>
<dbReference type="FunFam" id="3.20.20.70:FF:000033">
    <property type="entry name" value="Pyruvate carboxylase"/>
    <property type="match status" value="1"/>
</dbReference>
<dbReference type="PRINTS" id="PR01069">
    <property type="entry name" value="ACCCTRFRASEA"/>
</dbReference>
<evidence type="ECO:0000259" key="13">
    <source>
        <dbReference type="PROSITE" id="PS50989"/>
    </source>
</evidence>
<keyword evidence="10" id="KW-0732">Signal</keyword>
<dbReference type="EMBL" id="HBIU01043403">
    <property type="protein sequence ID" value="CAE0640789.1"/>
    <property type="molecule type" value="Transcribed_RNA"/>
</dbReference>
<evidence type="ECO:0000259" key="12">
    <source>
        <dbReference type="PROSITE" id="PS50980"/>
    </source>
</evidence>
<dbReference type="FunFam" id="2.40.50.100:FF:000003">
    <property type="entry name" value="Acetyl-CoA carboxylase biotin carboxyl carrier protein"/>
    <property type="match status" value="1"/>
</dbReference>
<dbReference type="PANTHER" id="PTHR43778:SF2">
    <property type="entry name" value="PYRUVATE CARBOXYLASE, MITOCHONDRIAL"/>
    <property type="match status" value="1"/>
</dbReference>
<dbReference type="CDD" id="cd07937">
    <property type="entry name" value="DRE_TIM_PC_TC_5S"/>
    <property type="match status" value="1"/>
</dbReference>
<dbReference type="CDD" id="cd06850">
    <property type="entry name" value="biotinyl_domain"/>
    <property type="match status" value="1"/>
</dbReference>
<dbReference type="Pfam" id="PF00364">
    <property type="entry name" value="Biotin_lipoyl"/>
    <property type="match status" value="1"/>
</dbReference>
<dbReference type="PROSITE" id="PS50991">
    <property type="entry name" value="PYR_CT"/>
    <property type="match status" value="1"/>
</dbReference>
<dbReference type="Pfam" id="PF03255">
    <property type="entry name" value="ACCA"/>
    <property type="match status" value="1"/>
</dbReference>
<dbReference type="PANTHER" id="PTHR43778">
    <property type="entry name" value="PYRUVATE CARBOXYLASE"/>
    <property type="match status" value="1"/>
</dbReference>
<dbReference type="Pfam" id="PF02436">
    <property type="entry name" value="PYC_OADA"/>
    <property type="match status" value="1"/>
</dbReference>
<evidence type="ECO:0000313" key="15">
    <source>
        <dbReference type="EMBL" id="CAE0640789.1"/>
    </source>
</evidence>
<organism evidence="15">
    <name type="scientific">Heterosigma akashiwo</name>
    <name type="common">Chromophytic alga</name>
    <name type="synonym">Heterosigma carterae</name>
    <dbReference type="NCBI Taxonomy" id="2829"/>
    <lineage>
        <taxon>Eukaryota</taxon>
        <taxon>Sar</taxon>
        <taxon>Stramenopiles</taxon>
        <taxon>Ochrophyta</taxon>
        <taxon>Raphidophyceae</taxon>
        <taxon>Chattonellales</taxon>
        <taxon>Chattonellaceae</taxon>
        <taxon>Heterosigma</taxon>
    </lineage>
</organism>
<dbReference type="GO" id="GO:0003989">
    <property type="term" value="F:acetyl-CoA carboxylase activity"/>
    <property type="evidence" value="ECO:0007669"/>
    <property type="project" value="InterPro"/>
</dbReference>
<dbReference type="GO" id="GO:0005524">
    <property type="term" value="F:ATP binding"/>
    <property type="evidence" value="ECO:0007669"/>
    <property type="project" value="UniProtKB-KW"/>
</dbReference>
<dbReference type="SUPFAM" id="SSF51230">
    <property type="entry name" value="Single hybrid motif"/>
    <property type="match status" value="1"/>
</dbReference>
<dbReference type="InterPro" id="IPR013785">
    <property type="entry name" value="Aldolase_TIM"/>
</dbReference>
<feature type="domain" description="Pyruvate carboxyltransferase" evidence="14">
    <location>
        <begin position="704"/>
        <end position="970"/>
    </location>
</feature>
<dbReference type="Gene3D" id="3.90.226.10">
    <property type="entry name" value="2-enoyl-CoA Hydratase, Chain A, domain 1"/>
    <property type="match status" value="2"/>
</dbReference>
<dbReference type="PROSITE" id="PS50989">
    <property type="entry name" value="COA_CT_CTER"/>
    <property type="match status" value="1"/>
</dbReference>
<dbReference type="InterPro" id="IPR055268">
    <property type="entry name" value="PCB-like"/>
</dbReference>
<dbReference type="Pfam" id="PF00682">
    <property type="entry name" value="HMGL-like"/>
    <property type="match status" value="1"/>
</dbReference>
<dbReference type="SUPFAM" id="SSF89000">
    <property type="entry name" value="post-HMGL domain-like"/>
    <property type="match status" value="1"/>
</dbReference>
<dbReference type="EC" id="2.1.3.15" evidence="1"/>
<dbReference type="InterPro" id="IPR001095">
    <property type="entry name" value="Acetyl_CoA_COase_a_su"/>
</dbReference>
<feature type="chain" id="PRO_5031186632" description="acetyl-CoA carboxytransferase" evidence="10">
    <location>
        <begin position="20"/>
        <end position="1332"/>
    </location>
</feature>
<keyword evidence="6" id="KW-0443">Lipid metabolism</keyword>
<dbReference type="UniPathway" id="UPA00655">
    <property type="reaction ID" value="UER00711"/>
</dbReference>
<evidence type="ECO:0000256" key="3">
    <source>
        <dbReference type="ARBA" id="ARBA00022741"/>
    </source>
</evidence>
<name>A0A7S3Y4I5_HETAK</name>
<dbReference type="GO" id="GO:0006094">
    <property type="term" value="P:gluconeogenesis"/>
    <property type="evidence" value="ECO:0007669"/>
    <property type="project" value="TreeGrafter"/>
</dbReference>
<dbReference type="InterPro" id="IPR000089">
    <property type="entry name" value="Biotin_lipoyl"/>
</dbReference>
<feature type="signal peptide" evidence="10">
    <location>
        <begin position="1"/>
        <end position="19"/>
    </location>
</feature>
<feature type="domain" description="CoA carboxyltransferase C-terminal" evidence="13">
    <location>
        <begin position="331"/>
        <end position="580"/>
    </location>
</feature>
<evidence type="ECO:0000259" key="14">
    <source>
        <dbReference type="PROSITE" id="PS50991"/>
    </source>
</evidence>
<evidence type="ECO:0000256" key="1">
    <source>
        <dbReference type="ARBA" id="ARBA00011883"/>
    </source>
</evidence>
<dbReference type="PROSITE" id="PS50980">
    <property type="entry name" value="COA_CT_NTER"/>
    <property type="match status" value="1"/>
</dbReference>
<keyword evidence="5" id="KW-0067">ATP-binding</keyword>
<evidence type="ECO:0000256" key="5">
    <source>
        <dbReference type="ARBA" id="ARBA00022840"/>
    </source>
</evidence>
<evidence type="ECO:0000256" key="10">
    <source>
        <dbReference type="SAM" id="SignalP"/>
    </source>
</evidence>
<dbReference type="Gene3D" id="2.40.50.100">
    <property type="match status" value="1"/>
</dbReference>
<sequence>MKHFCFALALIASAAMVNAFTSYTRLSTSRARAPVSLRMSEVMPSFGTNSTSGVDPIAPSVADLTKRLSNEGSIELFKEVASVDFLNFGFGGSSYAESIKRSVQKTETFAGVTVELKNVKGEGGNELPIVFVQHNFAFLGGSLGCAEGEKVTRAFEFATANGLPIVVQCKSGGARMQEGTLSLMQMAKVSVAVDAHRRAKLPFITLLNDPTYGGVSASYAMQSDVRIGVSDARIGFAGPQVILNTMFEMDQSKYDAECPEVFQSSEYLKEHGQLDMVLQTEVDGVKLDLEEEINKALYKVISPLYKRAGTNSYAELKDMDFLSGYVPTEAEINAPADYTKSRSMDRYQGQDLMMELFTDFVELSGDGRVGTDPCMKGGLAKFNGMPVVVVGSTKGHSPKDMKDANYGMSSPAGYRTALRLMKLAERFDIPVISIVDTCGAWPSFVAERDGQSEAIATNLVEMAGLKVPMVTVVLGEGGSGGALAIGMGNKVGMMSRAYYGVISPEGASSILGRYKDEEHKKVQFPKDCQELANVQKIYPAQLKELNVIDDIIVEAEGETYENFPATAARIQTFIKDSLLELGGMSSSELINQRYEKFRGMGKYAILSEEEQAAVLKDAAAIEIKKKERVKVDTTPSKIATYIAEKTILGDRSRLRGLAPKGVAKRSPVLPTVTKTPRSPETAKKILDSQGPEALAAWVKNQKRVLLTDTTMRDAHQSLLATRVRSDDLIKGAKLANDLMGDAFSFEMWGGATFDVAYRFLNEDPWERLRKIREAAPDVCLQMLIRGSNAVGYASYPDNVVREFIQLAAQNGMDVFRIFDCFNDIKQMQVSIDTVRECGKVAEVCLCYTEDINTSEVYNVEYYKKLTQQAVDAGAHIIGIKDMAGLCKPLAAKPLVEAIRSVTDLPIHFHTHATSSASLATCMEMSKAGCDIIDFSAASMADGTAQPSLNAFLASMAGDERDPMIDYLTLEPYDQYWAKIREMYSPFESGMLSGTARVYDHEIPGGQYSNLFAQCKSMGLWDRWEEVLDMYRDVNRLFGRVVKVTPSSKCVGDLALYLINRGLSAEDVLKPEIADKIDWPSSVVDLMEGKLGFPHRGFPSAVQDAVLKGKPQLTVRPGAVMDPADLVGKKTALEEQYGTTMHREDTVTSLMYSKVFSDYMDFINKYSPYITNLETPVFWYGMEIGDVTEFSIPASAAEEMNIPVFETIDGMVPVKMTLKRVTGLQKGYVRTVIFDVNGREQHVNIVDKPESDEFSGPMAKKDNEKHIGSPMPGQVEKMVVAKGDEVKAGDTLAVVGAMKMEVTVKAPHDGKIKKIVTGKGAKVIEGALMIEYE</sequence>
<keyword evidence="2" id="KW-0444">Lipid biosynthesis</keyword>
<dbReference type="InterPro" id="IPR000891">
    <property type="entry name" value="PYR_CT"/>
</dbReference>
<evidence type="ECO:0000256" key="9">
    <source>
        <dbReference type="ARBA" id="ARBA00049152"/>
    </source>
</evidence>
<evidence type="ECO:0000256" key="7">
    <source>
        <dbReference type="ARBA" id="ARBA00023160"/>
    </source>
</evidence>
<evidence type="ECO:0000256" key="2">
    <source>
        <dbReference type="ARBA" id="ARBA00022516"/>
    </source>
</evidence>
<dbReference type="GO" id="GO:0006633">
    <property type="term" value="P:fatty acid biosynthetic process"/>
    <property type="evidence" value="ECO:0007669"/>
    <property type="project" value="UniProtKB-KW"/>
</dbReference>
<keyword evidence="7" id="KW-0275">Fatty acid biosynthesis</keyword>
<dbReference type="InterPro" id="IPR011762">
    <property type="entry name" value="COA_CT_N"/>
</dbReference>
<dbReference type="GO" id="GO:0016743">
    <property type="term" value="F:carboxyl- or carbamoyltransferase activity"/>
    <property type="evidence" value="ECO:0007669"/>
    <property type="project" value="InterPro"/>
</dbReference>
<evidence type="ECO:0000256" key="4">
    <source>
        <dbReference type="ARBA" id="ARBA00022832"/>
    </source>
</evidence>
<keyword evidence="8" id="KW-0092">Biotin</keyword>
<dbReference type="InterPro" id="IPR011053">
    <property type="entry name" value="Single_hybrid_motif"/>
</dbReference>
<feature type="domain" description="Lipoyl-binding" evidence="11">
    <location>
        <begin position="1250"/>
        <end position="1332"/>
    </location>
</feature>
<feature type="domain" description="CoA carboxyltransferase N-terminal" evidence="12">
    <location>
        <begin position="35"/>
        <end position="309"/>
    </location>
</feature>
<dbReference type="NCBIfam" id="NF006761">
    <property type="entry name" value="PRK09282.1"/>
    <property type="match status" value="1"/>
</dbReference>
<proteinExistence type="predicted"/>
<dbReference type="GO" id="GO:0009317">
    <property type="term" value="C:acetyl-CoA carboxylase complex"/>
    <property type="evidence" value="ECO:0007669"/>
    <property type="project" value="InterPro"/>
</dbReference>
<reference evidence="15" key="1">
    <citation type="submission" date="2021-01" db="EMBL/GenBank/DDBJ databases">
        <authorList>
            <person name="Corre E."/>
            <person name="Pelletier E."/>
            <person name="Niang G."/>
            <person name="Scheremetjew M."/>
            <person name="Finn R."/>
            <person name="Kale V."/>
            <person name="Holt S."/>
            <person name="Cochrane G."/>
            <person name="Meng A."/>
            <person name="Brown T."/>
            <person name="Cohen L."/>
        </authorList>
    </citation>
    <scope>NUCLEOTIDE SEQUENCE</scope>
    <source>
        <strain evidence="15">CCMP3107</strain>
    </source>
</reference>
<dbReference type="InterPro" id="IPR003379">
    <property type="entry name" value="Carboxylase_cons_dom"/>
</dbReference>
<gene>
    <name evidence="15" type="ORF">HAKA00212_LOCUS19612</name>
</gene>
<dbReference type="GO" id="GO:2001295">
    <property type="term" value="P:malonyl-CoA biosynthetic process"/>
    <property type="evidence" value="ECO:0007669"/>
    <property type="project" value="UniProtKB-UniPathway"/>
</dbReference>
<evidence type="ECO:0000259" key="11">
    <source>
        <dbReference type="PROSITE" id="PS50968"/>
    </source>
</evidence>
<accession>A0A7S3Y4I5</accession>
<dbReference type="InterPro" id="IPR001882">
    <property type="entry name" value="Biotin_BS"/>
</dbReference>
<dbReference type="GO" id="GO:0004736">
    <property type="term" value="F:pyruvate carboxylase activity"/>
    <property type="evidence" value="ECO:0007669"/>
    <property type="project" value="UniProtKB-ARBA"/>
</dbReference>